<evidence type="ECO:0000313" key="2">
    <source>
        <dbReference type="EMBL" id="CEM36604.1"/>
    </source>
</evidence>
<accession>A0A0G4GZD6</accession>
<dbReference type="VEuPathDB" id="CryptoDB:Vbra_19168"/>
<sequence length="82" mass="8695">MAGGFGSSHVVLPSIPPAPKPQMPFQLPAPLHQQQEIPASIDDAASGGAKLMPLDPLEEIELQNLRNFAPLELGQLHLRAGP</sequence>
<gene>
    <name evidence="2" type="ORF">Vbra_19168</name>
</gene>
<feature type="region of interest" description="Disordered" evidence="1">
    <location>
        <begin position="1"/>
        <end position="26"/>
    </location>
</feature>
<proteinExistence type="predicted"/>
<dbReference type="InParanoid" id="A0A0G4GZD6"/>
<dbReference type="AlphaFoldDB" id="A0A0G4GZD6"/>
<dbReference type="EMBL" id="CDMY01000897">
    <property type="protein sequence ID" value="CEM36604.1"/>
    <property type="molecule type" value="Genomic_DNA"/>
</dbReference>
<evidence type="ECO:0000256" key="1">
    <source>
        <dbReference type="SAM" id="MobiDB-lite"/>
    </source>
</evidence>
<dbReference type="Proteomes" id="UP000041254">
    <property type="component" value="Unassembled WGS sequence"/>
</dbReference>
<evidence type="ECO:0000313" key="3">
    <source>
        <dbReference type="Proteomes" id="UP000041254"/>
    </source>
</evidence>
<organism evidence="2 3">
    <name type="scientific">Vitrella brassicaformis (strain CCMP3155)</name>
    <dbReference type="NCBI Taxonomy" id="1169540"/>
    <lineage>
        <taxon>Eukaryota</taxon>
        <taxon>Sar</taxon>
        <taxon>Alveolata</taxon>
        <taxon>Colpodellida</taxon>
        <taxon>Vitrellaceae</taxon>
        <taxon>Vitrella</taxon>
    </lineage>
</organism>
<keyword evidence="3" id="KW-1185">Reference proteome</keyword>
<name>A0A0G4GZD6_VITBC</name>
<protein>
    <submittedName>
        <fullName evidence="2">Uncharacterized protein</fullName>
    </submittedName>
</protein>
<reference evidence="2 3" key="1">
    <citation type="submission" date="2014-11" db="EMBL/GenBank/DDBJ databases">
        <authorList>
            <person name="Zhu J."/>
            <person name="Qi W."/>
            <person name="Song R."/>
        </authorList>
    </citation>
    <scope>NUCLEOTIDE SEQUENCE [LARGE SCALE GENOMIC DNA]</scope>
</reference>